<dbReference type="InterPro" id="IPR010071">
    <property type="entry name" value="AA_adenyl_dom"/>
</dbReference>
<dbReference type="SMART" id="SM00823">
    <property type="entry name" value="PKS_PP"/>
    <property type="match status" value="5"/>
</dbReference>
<evidence type="ECO:0000313" key="7">
    <source>
        <dbReference type="Proteomes" id="UP000593818"/>
    </source>
</evidence>
<evidence type="ECO:0000313" key="6">
    <source>
        <dbReference type="EMBL" id="QOW01286.1"/>
    </source>
</evidence>
<sequence length="5504" mass="591504">MLLPQLLAAAVERDPAATAVVFGDRSLTYAELDAASSRTARLLINRGVGPEDVVAVSLARSIESVLAVWSVAKSGAAFVPVDPNYPADRIEFMIDDSGARLGLTRSASVAALPETVEWIALDDPQTITDADALPSAPVSFDERVLPLRAENPAYVIYTSGSTGRPKGVPVTHTGLDDLAQEVAARFDLTPQSRVLHVASPSFDASVFEWLMTISVGATMVVAPPTVFGGDELAELLRRERVTHAVITPAVLTSIDPSTLTDLEMVLSAGEACPPDVVERWAPGRRFFNGYGPTESTIMTHCSGPLEPGRPVTIGTPVRNLSASVLDARLNPVAPGVAGELYVSGTALARGYRGRPGLTAERFVAGPGGTRLYRTGDLVRTSRGTNGELIYLGRNDFQVKIRGFRVELGEIDAALAACDGVDFAMTVGRETPAGQAQLVSYLHSSEGVGIDTRVVTEEISNVLPSHMVPSVIVVLDEIPLTPSGKVDRAALPDPDPVTVEFRPPVTDTEIAVAEEFATLLGLERVGLDDDFFDLGGNSLVATRVAARLGERLDTRVPARLLFEGSTVAALAALIEPLGTGGRIPLTAGTRPETIPLSLAQQRMWFLSRFDTGSAANNIPVALRLRGALDVDALRAAIADLVDRHETLRTVYPDRDGVGSQVILPPSAATPTVRVEDVPVSEVENRVLRTVSAGFDVTTEVPLRLELLRVAPDEHVLVIVVHHIAADGASTEPFVRDLVTAYLARTAGAVPGWQPLAVQYADYTLWQRAVLGSEDDPDSPVAKEIAYWTSVLADLPDRLELPTDRPRPVEASGRGATVDFEIDPALHAAVAELGRAAGCSPFMVVHAAFAVLLSRISGARDIAIGTPVAGRGEQALDDLIGMFVNTLVLRTDITPDLTCAELLHRVRDTDIDAFAHADLPFERLVEILDPVRSAGHHPLFQVALFFQNMAQPELALHDLELVPVDLGGSIAKFDLQLTVTPREVDGHPAGIGAQFTYATDLFDDSTVRALADRLVPVLGAFASDADIPVGEIDLLTPHERHALTVGVNATDHPTDTGTLLSRYRAQVDRVPGATAVLFGDESLTYAEFDARVNRLARHLISSGVGPESLVALGIRRSIDLVVAMYAVVTAGGAYVPLDPDHPADRIGHILDTARPVCVLSTSADAGDLPEGIAPILLDTLEADGYDAHPVREDELRGTVQPASPAYVIFTSGSTGRPKGVSVPHEAIVNQLEWMAAEYDIAGSDVYLQKTATTFDVSLWGYFLPLRTGGTLVVAPHDAHRDPAWVADAVTRHRVTLTDFVPSMLTVFAAQAPAGSCASLRHVFVIGEALPPETVSAFRRLGDAALHNLYGPTEAAVSATYWPADGDGHSVPIGVPEWNVQVYVLDSRLAPTPVGTPGELYLGGVQLARGYEKRPDLSSDRFVASPLGRPGSRMYRTGDLVRWRRTAAGELVLDYLGRTDFQVKFRGQRIELGEIETALLGCAEVSQAVALVVPTSTGEQLVAYVVPAPGHTVDRAALLDAVKKTLPSYMVPSAVVALDEFPLNTSGKLDRKALPAPVFEAREFRAARTPIEEIVAGVYADVLGVARVGADDDFFELGGNSLVATRVASRISDALGTRVPVRELFESPTVAALAVRLESHGTGEDRPRLEARPRPERVPLSLAQQRMWFLNRFDPESPAYNLPVALRITGSLDARALEAAVADVIDRHEILRTVYPESEDGPVQVVLPAAGSVPDLTPVEIVPGDLETAVTALAVAGFDVTTDAPLRARLFRLDADDHVLAFVVHHISADASSMAPLTRDLMTAYMSRLAGERPSWTPLPVQYADYSLWQREVLGSESDADSVAAAQIRYWVETLDGLPDQLELPIDRPRPPVQSLRGRRVPLRIPADVHSALSSLSRERGASLFMTFHAALAVLLSRLSASSDVAVGTPIAGRGEARLDDVIGMFVNTLVFRTRVDDDARFGELLDRVREIDLDAYANADLPFERIVEILNPTRSQARHPLFQVGLSFQNVERSSLELPGLTVTGLDIETEISQFDLHFIVADHYAEDGSPLGVGGFVTYATDLFDESTVVRFTELLETVLRAVTADPDVVVGDIDLLGEADRQRLAELDDTDRTTDGSATLATLFDEQVARRPDAVALVSGDRHWTYAELDTEVNRLAHMLLEWGVGTEDRVALLLPRCAELPIAMYAVAKTGAAYVPIDPAMPVARVEYILETSAPTVVLTNGDARRTCALDLPKIVDLDEIDTARYPSGPVLDAHRSSPLRPDDLAYVIFTSGSTGRPKGVAVSHRAVTNQLLWKAEEFDLGPDDVVLLKTASTFDLSVWEFWSAPTTGGRLVVARPDGHQDPDYLLATMQEQGVTVVHLVPSMLEMLMTASEGSLPESVRVVLAIGEALPATTARAFRRTHRAALFNLYGPTEAAVSVTSHEVDDADEHVVPIGTPEWNTRVHILDRRLHPVPAGVIGELYLAGIQLARGYQGRPALTADRFVADPFGPAGTRMYRTGDLAVLRTDGEIEYRGRSDFQVKIRGFRIELEEIESALRRLDDIAAAVVTAHHDARLGDRLVAYLVPAAGAVVDTGRVAEALARELPGYMIPGAFVVLTELPLTANGKLHRAALPAPVFESTEFRAPTTTIEQTVAGVFADVLGVDRIGLDDDFFDLGGNSLLATQVVARLGKMSGLRVPVRALFEAPGVGALAARLEQFSAVEHHEPLVPVIRPVEIPLSLAQQRMWFVNQFDTSSPAYNVAAAVRLSGSLDAEALQHAVDDIVARHETLRTRYPRGTEGPIQQILPAVEVTVRLEPVDVTETDLPARVHDIVARGFDVTTEIPVRLALFRLTATEHVLVTVVHHISADGWSVGPLTRDLVVAYSARSAGAVPAWAALPIQYADFALWQRRMLGAEDDPASVLAGQAAYWKNALAGIADEIALPTDRPRPPVQSMRGGKVRFVVDPSTHHGLTEVARTHNATLFMVLHAALAGFLHRITGDVDITIGTPVAGRGHEELDDLIGMFVNTLVLRTAPRGDRSFADLLAEARETDLDAFAHADIPFESLVEILAPERSTARQPLFQVALSFENLGRTGFDLPGLSFGIVDSDIDVAKFDLSLTLAEQFDQAGEPAGMAAEFSYARDLFDENTIDGFARRFVRFLDGVLTDTGRAIGDVDILDAEERARLAGVRGAESVEPQTLSRLLSLAVAGRPDRTAVRCGDEALTYRELDEQTNRLARVLLDHGAGPETFVGLAFPRSIDMIRAVWAVAKTGAAYVPIDPDYPADRIAYMLEDSGARLGVTSSAHAGRLPDAEWLVLDDDEFRDRCDRMSSEPIEATELHGAIRVGNAAYVIYTSGSTGRPKGVVSTHAGLANLARAQCETFRITADARTLQFASPSFDASVLEMLLAVGAGATMVIVPPAIYGGEELAAVLRREAVTHAFVTPAALATVDPSGLGELEAVMVGGEAYSSDLVTRWGSDRRFYNVYGPTETTCITTSSEPLVPGGAMPIGHPLRGVGVHVLDARLHPVPLGVTGELYLSGPALTRGYHRRAGLTSERFVASPFGDGQRLYRTGDLVRWAAGGELEYVGRADQQVKIRGFRIELGEVDAAFVAHPDVDFAATLGHETAAGAVVLVTYVKPCEARTVDTDELLAFVARSLPDYMVPTTVVVIDRVPLTPVGKLDKKALPEPVFASAERRAPSTPAETAIAGIFVEILGVDEIGADDSFFALGGDSIVSIQFVARARALGFELSPRDVFERKTVAALAELVEAGAATEAGEAEADPAAEDTAPRTPEIARVRAGGHHGVTSVVIEMPGGVDDDGPAECLTAVLAAHPLLRLVVPREVDEPPRVVAASALDISKVLRHKVVEGPLALEVIVDGVVREAADRLDPAAGIVVQFVRVSAGDSDLLVAVGDAVAVDGVSWQVLADDLAAAWTARAAGRAPTVAAEKVSARAWSNTFAMPPAAPVTRVATADSDERAPLGAIVRHSASDTASVFADLAAAFRAEPIDVLVAVAAVAVTGTRGSTQVDLVVGADGRRLASAAGTSRTVGGLQVQYPAHIDLEGVGELTGPEGAAPLVKAVKEQLRAALRRSPDDAVTAGPDTMVTLHGEPRAGDMREAWRLSAEHGIRPVFRTAPEHRLEIHASSVAGELAVTLTADPARVHEDELADVIRTWTATVDALARYAAQPGIGGLTPSDLPLVDADADDIEIWEQRYPGLEDVWPLTPLQQGMLFHALLASDGVDVYTTQFVLRLRGDLDTARLHRAAQTLLDRYPNLCAAFTTTRSGVPVQVVQRGIEVPWREVDVTEAGDPDAIDARIEQAKAEDLATHFVMDRAPLLRFTLFRAASDRVDLLVTSHHILIDGWSMPLLMRDMLVLYAADADPAVLPPVAPYRDYLEWLHARDHAESREAWKRSLDGLDGPTTITTLDTARGIEAGIGEAGFELTPDTTAKLSATARRLGVTLNTMVQTAWGLLLSRMTDRDDVVFGATVSGRPPQLPGIESMVGLFLNAVPVRVRIDPDETVANLASTVQREQGELLDHHYLGLAEIQESAGADALFDSLVVFESFPVDAAALSEARSGIGLDVAAVDAASGTHYPLTLMVVADDRVRVTVKYLEDVIGGTFARDVAGRLEVVLDAFAESVDRRIGQLDVSTGHDRARLDRWNATDVPELLDEATLVSLFEEQAARTPQVPALVFEDTEWDYATFDAEANRLARHLVALGVGPETLVAVAMRRSLELPLAIYAIVKAGGGYVPIDPDHPADRTALVLDGARPACVLTTSRDGVDVATTVPVIDVDRLDLGHLPSHPLDDCERLGSLRPDNTAYVIYTSGSTGRPKGVQITHRQVANQFRWAQRTFPHSVGDVVLHKTPVTFDISTWELFWPLQTGATVVVARPDGHRDPQYLAETIRRRSVSSVHFVPSMLDVFCESADSGDLVSLKYVFAAGEELTADTVDAYRAIGTAALVNWYGPAEATVVTSVDTARVHGRPVPIGAPVANTTVHVLDSRLRPVPVGSVGELYVGGVQLSRGYAHAAVLTAERFVADPRNTGARLYRTGDLVRWREDGRLDYLGRSDFQVKLRGQRIELGEIEAVLVSRPEVARAVVTVVAGPDGGDRLAAYVVAAEGVSLDVGELAVHARHSLPSYMVPAVLVPLHELPLNANGKLDRKALPTPVIDTVAYTAPRTPLEELVAGVVQEVLGVEKVGVDDDFFALGGNSLNATQVASRLRDSVGADVRVQWLFTDPTVAALAGRISAERDASEEFDPFADSAMQVLLPLRARGSRAPLFCVHPMYGLAWTYSGLTRFVHDRPIYGIQSKALSEDGYLPESLAEMAARYVEEIRTVQPHGPYNLMGWSLGGVLAHEMAVQLQAAGESVDCLAMLDSHLNLDVGDFRGAIRDELEQIGVVLDDSADVTSLSDEHLQRVMETVPQEMVTLTAERFRNLYESALRSAELIASHTPGVFEGDLMYFSAADHPPAQDGAAGRWSHLVTGTISDVPIDCVHGAMTTPESLAAIGPVLEEHLHREWM</sequence>
<dbReference type="Gene3D" id="3.30.559.30">
    <property type="entry name" value="Nonribosomal peptide synthetase, condensation domain"/>
    <property type="match status" value="5"/>
</dbReference>
<dbReference type="CDD" id="cd19543">
    <property type="entry name" value="DCL_NRPS"/>
    <property type="match status" value="1"/>
</dbReference>
<dbReference type="EMBL" id="CP063450">
    <property type="protein sequence ID" value="QOW01286.1"/>
    <property type="molecule type" value="Genomic_DNA"/>
</dbReference>
<dbReference type="FunFam" id="2.30.38.10:FF:000001">
    <property type="entry name" value="Non-ribosomal peptide synthetase PvdI"/>
    <property type="match status" value="1"/>
</dbReference>
<dbReference type="SUPFAM" id="SSF56801">
    <property type="entry name" value="Acetyl-CoA synthetase-like"/>
    <property type="match status" value="5"/>
</dbReference>
<evidence type="ECO:0000256" key="4">
    <source>
        <dbReference type="ARBA" id="ARBA00022553"/>
    </source>
</evidence>
<dbReference type="GO" id="GO:0072330">
    <property type="term" value="P:monocarboxylic acid biosynthetic process"/>
    <property type="evidence" value="ECO:0007669"/>
    <property type="project" value="UniProtKB-ARBA"/>
</dbReference>
<dbReference type="PROSITE" id="PS00455">
    <property type="entry name" value="AMP_BINDING"/>
    <property type="match status" value="5"/>
</dbReference>
<dbReference type="Pfam" id="PF13193">
    <property type="entry name" value="AMP-binding_C"/>
    <property type="match status" value="5"/>
</dbReference>
<dbReference type="InterPro" id="IPR029058">
    <property type="entry name" value="AB_hydrolase_fold"/>
</dbReference>
<dbReference type="Gene3D" id="3.40.50.12780">
    <property type="entry name" value="N-terminal domain of ligase-like"/>
    <property type="match status" value="1"/>
</dbReference>
<dbReference type="UniPathway" id="UPA00011"/>
<dbReference type="InterPro" id="IPR036736">
    <property type="entry name" value="ACP-like_sf"/>
</dbReference>
<dbReference type="GO" id="GO:0044550">
    <property type="term" value="P:secondary metabolite biosynthetic process"/>
    <property type="evidence" value="ECO:0007669"/>
    <property type="project" value="UniProtKB-ARBA"/>
</dbReference>
<dbReference type="Pfam" id="PF00668">
    <property type="entry name" value="Condensation"/>
    <property type="match status" value="4"/>
</dbReference>
<evidence type="ECO:0000256" key="2">
    <source>
        <dbReference type="ARBA" id="ARBA00006432"/>
    </source>
</evidence>
<keyword evidence="7" id="KW-1185">Reference proteome</keyword>
<dbReference type="GO" id="GO:0003824">
    <property type="term" value="F:catalytic activity"/>
    <property type="evidence" value="ECO:0007669"/>
    <property type="project" value="InterPro"/>
</dbReference>
<dbReference type="Pfam" id="PF00975">
    <property type="entry name" value="Thioesterase"/>
    <property type="match status" value="1"/>
</dbReference>
<dbReference type="SUPFAM" id="SSF47336">
    <property type="entry name" value="ACP-like"/>
    <property type="match status" value="5"/>
</dbReference>
<dbReference type="Gene3D" id="3.40.50.1820">
    <property type="entry name" value="alpha/beta hydrolase"/>
    <property type="match status" value="1"/>
</dbReference>
<dbReference type="NCBIfam" id="TIGR01733">
    <property type="entry name" value="AA-adenyl-dom"/>
    <property type="match status" value="5"/>
</dbReference>
<dbReference type="InterPro" id="IPR020845">
    <property type="entry name" value="AMP-binding_CS"/>
</dbReference>
<dbReference type="InterPro" id="IPR001242">
    <property type="entry name" value="Condensation_dom"/>
</dbReference>
<dbReference type="Gene3D" id="2.30.38.10">
    <property type="entry name" value="Luciferase, Domain 3"/>
    <property type="match status" value="4"/>
</dbReference>
<dbReference type="InterPro" id="IPR006162">
    <property type="entry name" value="Ppantetheine_attach_site"/>
</dbReference>
<dbReference type="Proteomes" id="UP000593818">
    <property type="component" value="Chromosome"/>
</dbReference>
<dbReference type="Gene3D" id="1.10.1200.10">
    <property type="entry name" value="ACP-like"/>
    <property type="match status" value="4"/>
</dbReference>
<dbReference type="InterPro" id="IPR009081">
    <property type="entry name" value="PP-bd_ACP"/>
</dbReference>
<dbReference type="FunFam" id="3.30.300.30:FF:000015">
    <property type="entry name" value="Nonribosomal peptide synthase SidD"/>
    <property type="match status" value="1"/>
</dbReference>
<dbReference type="InterPro" id="IPR023213">
    <property type="entry name" value="CAT-like_dom_sf"/>
</dbReference>
<dbReference type="RefSeq" id="WP_193903929.1">
    <property type="nucleotide sequence ID" value="NZ_CP063450.1"/>
</dbReference>
<dbReference type="InterPro" id="IPR045851">
    <property type="entry name" value="AMP-bd_C_sf"/>
</dbReference>
<dbReference type="CDD" id="cd19540">
    <property type="entry name" value="LCL_NRPS-like"/>
    <property type="match status" value="3"/>
</dbReference>
<accession>A0A7M2XU14</accession>
<feature type="domain" description="Carrier" evidence="5">
    <location>
        <begin position="502"/>
        <end position="577"/>
    </location>
</feature>
<dbReference type="InterPro" id="IPR025110">
    <property type="entry name" value="AMP-bd_C"/>
</dbReference>
<evidence type="ECO:0000256" key="1">
    <source>
        <dbReference type="ARBA" id="ARBA00001957"/>
    </source>
</evidence>
<dbReference type="InterPro" id="IPR042099">
    <property type="entry name" value="ANL_N_sf"/>
</dbReference>
<comment type="similarity">
    <text evidence="2">Belongs to the ATP-dependent AMP-binding enzyme family.</text>
</comment>
<dbReference type="InterPro" id="IPR020806">
    <property type="entry name" value="PKS_PP-bd"/>
</dbReference>
<dbReference type="GO" id="GO:0043041">
    <property type="term" value="P:amino acid activation for nonribosomal peptide biosynthetic process"/>
    <property type="evidence" value="ECO:0007669"/>
    <property type="project" value="TreeGrafter"/>
</dbReference>
<keyword evidence="3" id="KW-0596">Phosphopantetheine</keyword>
<feature type="domain" description="Carrier" evidence="5">
    <location>
        <begin position="1563"/>
        <end position="1638"/>
    </location>
</feature>
<dbReference type="Gene3D" id="3.30.559.10">
    <property type="entry name" value="Chloramphenicol acetyltransferase-like domain"/>
    <property type="match status" value="5"/>
</dbReference>
<dbReference type="Gene3D" id="3.30.300.30">
    <property type="match status" value="5"/>
</dbReference>
<dbReference type="GO" id="GO:0031177">
    <property type="term" value="F:phosphopantetheine binding"/>
    <property type="evidence" value="ECO:0007669"/>
    <property type="project" value="InterPro"/>
</dbReference>
<dbReference type="CDD" id="cd05930">
    <property type="entry name" value="A_NRPS"/>
    <property type="match status" value="2"/>
</dbReference>
<name>A0A7M2XU14_9NOCA</name>
<proteinExistence type="inferred from homology"/>
<protein>
    <submittedName>
        <fullName evidence="6">Amino acid adenylation domain-containing protein</fullName>
    </submittedName>
</protein>
<comment type="cofactor">
    <cofactor evidence="1">
        <name>pantetheine 4'-phosphate</name>
        <dbReference type="ChEBI" id="CHEBI:47942"/>
    </cofactor>
</comment>
<dbReference type="InterPro" id="IPR001031">
    <property type="entry name" value="Thioesterase"/>
</dbReference>
<dbReference type="Gene3D" id="3.40.50.980">
    <property type="match status" value="8"/>
</dbReference>
<dbReference type="SUPFAM" id="SSF53474">
    <property type="entry name" value="alpha/beta-Hydrolases"/>
    <property type="match status" value="1"/>
</dbReference>
<dbReference type="GO" id="GO:0005829">
    <property type="term" value="C:cytosol"/>
    <property type="evidence" value="ECO:0007669"/>
    <property type="project" value="TreeGrafter"/>
</dbReference>
<dbReference type="FunFam" id="3.40.50.980:FF:000001">
    <property type="entry name" value="Non-ribosomal peptide synthetase"/>
    <property type="match status" value="5"/>
</dbReference>
<dbReference type="FunFam" id="1.10.1200.10:FF:000005">
    <property type="entry name" value="Nonribosomal peptide synthetase 1"/>
    <property type="match status" value="2"/>
</dbReference>
<dbReference type="Pfam" id="PF00501">
    <property type="entry name" value="AMP-binding"/>
    <property type="match status" value="5"/>
</dbReference>
<evidence type="ECO:0000256" key="3">
    <source>
        <dbReference type="ARBA" id="ARBA00022450"/>
    </source>
</evidence>
<feature type="domain" description="Carrier" evidence="5">
    <location>
        <begin position="5159"/>
        <end position="5234"/>
    </location>
</feature>
<dbReference type="PROSITE" id="PS50075">
    <property type="entry name" value="CARRIER"/>
    <property type="match status" value="5"/>
</dbReference>
<dbReference type="InterPro" id="IPR000873">
    <property type="entry name" value="AMP-dep_synth/lig_dom"/>
</dbReference>
<dbReference type="PROSITE" id="PS00012">
    <property type="entry name" value="PHOSPHOPANTETHEINE"/>
    <property type="match status" value="4"/>
</dbReference>
<dbReference type="FunFam" id="1.10.1200.10:FF:000016">
    <property type="entry name" value="Non-ribosomal peptide synthase"/>
    <property type="match status" value="2"/>
</dbReference>
<dbReference type="PANTHER" id="PTHR45527">
    <property type="entry name" value="NONRIBOSOMAL PEPTIDE SYNTHETASE"/>
    <property type="match status" value="1"/>
</dbReference>
<dbReference type="PANTHER" id="PTHR45527:SF1">
    <property type="entry name" value="FATTY ACID SYNTHASE"/>
    <property type="match status" value="1"/>
</dbReference>
<feature type="domain" description="Carrier" evidence="5">
    <location>
        <begin position="3678"/>
        <end position="3752"/>
    </location>
</feature>
<dbReference type="NCBIfam" id="NF003417">
    <property type="entry name" value="PRK04813.1"/>
    <property type="match status" value="5"/>
</dbReference>
<dbReference type="Pfam" id="PF00550">
    <property type="entry name" value="PP-binding"/>
    <property type="match status" value="5"/>
</dbReference>
<evidence type="ECO:0000259" key="5">
    <source>
        <dbReference type="PROSITE" id="PS50075"/>
    </source>
</evidence>
<reference evidence="6 7" key="1">
    <citation type="submission" date="2020-10" db="EMBL/GenBank/DDBJ databases">
        <title>Whole genome sequence of oil-degrading bacteria Rhodococcus pyridinivorans strain 5Ap.</title>
        <authorList>
            <person name="Akhremchuk A.E."/>
            <person name="Valentovich L.N."/>
            <person name="Charniauskaya M.I."/>
            <person name="Bukliarevich H.A."/>
            <person name="Titok M.A."/>
        </authorList>
    </citation>
    <scope>NUCLEOTIDE SEQUENCE [LARGE SCALE GENOMIC DNA]</scope>
    <source>
        <strain evidence="6 7">5Ap</strain>
    </source>
</reference>
<feature type="domain" description="Carrier" evidence="5">
    <location>
        <begin position="2625"/>
        <end position="2700"/>
    </location>
</feature>
<dbReference type="GO" id="GO:0008610">
    <property type="term" value="P:lipid biosynthetic process"/>
    <property type="evidence" value="ECO:0007669"/>
    <property type="project" value="UniProtKB-ARBA"/>
</dbReference>
<dbReference type="SUPFAM" id="SSF52777">
    <property type="entry name" value="CoA-dependent acyltransferases"/>
    <property type="match status" value="10"/>
</dbReference>
<dbReference type="CDD" id="cd17646">
    <property type="entry name" value="A_NRPS_AB3403-like"/>
    <property type="match status" value="2"/>
</dbReference>
<dbReference type="FunFam" id="3.30.300.30:FF:000010">
    <property type="entry name" value="Enterobactin synthetase component F"/>
    <property type="match status" value="2"/>
</dbReference>
<dbReference type="FunFam" id="3.40.50.12780:FF:000012">
    <property type="entry name" value="Non-ribosomal peptide synthetase"/>
    <property type="match status" value="4"/>
</dbReference>
<organism evidence="6 7">
    <name type="scientific">Rhodococcus pyridinivorans</name>
    <dbReference type="NCBI Taxonomy" id="103816"/>
    <lineage>
        <taxon>Bacteria</taxon>
        <taxon>Bacillati</taxon>
        <taxon>Actinomycetota</taxon>
        <taxon>Actinomycetes</taxon>
        <taxon>Mycobacteriales</taxon>
        <taxon>Nocardiaceae</taxon>
        <taxon>Rhodococcus</taxon>
    </lineage>
</organism>
<keyword evidence="4" id="KW-0597">Phosphoprotein</keyword>
<gene>
    <name evidence="6" type="ORF">INP59_17520</name>
</gene>